<evidence type="ECO:0000313" key="1">
    <source>
        <dbReference type="EMBL" id="CAI9563869.1"/>
    </source>
</evidence>
<dbReference type="Proteomes" id="UP001162483">
    <property type="component" value="Unassembled WGS sequence"/>
</dbReference>
<name>A0ABN9CVU6_9NEOB</name>
<evidence type="ECO:0008006" key="3">
    <source>
        <dbReference type="Google" id="ProtNLM"/>
    </source>
</evidence>
<accession>A0ABN9CVU6</accession>
<comment type="caution">
    <text evidence="1">The sequence shown here is derived from an EMBL/GenBank/DDBJ whole genome shotgun (WGS) entry which is preliminary data.</text>
</comment>
<keyword evidence="2" id="KW-1185">Reference proteome</keyword>
<reference evidence="1" key="1">
    <citation type="submission" date="2023-05" db="EMBL/GenBank/DDBJ databases">
        <authorList>
            <person name="Stuckert A."/>
        </authorList>
    </citation>
    <scope>NUCLEOTIDE SEQUENCE</scope>
</reference>
<organism evidence="1 2">
    <name type="scientific">Staurois parvus</name>
    <dbReference type="NCBI Taxonomy" id="386267"/>
    <lineage>
        <taxon>Eukaryota</taxon>
        <taxon>Metazoa</taxon>
        <taxon>Chordata</taxon>
        <taxon>Craniata</taxon>
        <taxon>Vertebrata</taxon>
        <taxon>Euteleostomi</taxon>
        <taxon>Amphibia</taxon>
        <taxon>Batrachia</taxon>
        <taxon>Anura</taxon>
        <taxon>Neobatrachia</taxon>
        <taxon>Ranoidea</taxon>
        <taxon>Ranidae</taxon>
        <taxon>Staurois</taxon>
    </lineage>
</organism>
<gene>
    <name evidence="1" type="ORF">SPARVUS_LOCUS5824298</name>
</gene>
<sequence>MTEWGKSMPKRTVHRSRQLSAESIVKLHVAFRELHGMGFHGRAATSKPYITTCNAKHWMQWCKARRNWT</sequence>
<dbReference type="EMBL" id="CATNWA010012678">
    <property type="protein sequence ID" value="CAI9563869.1"/>
    <property type="molecule type" value="Genomic_DNA"/>
</dbReference>
<proteinExistence type="predicted"/>
<evidence type="ECO:0000313" key="2">
    <source>
        <dbReference type="Proteomes" id="UP001162483"/>
    </source>
</evidence>
<protein>
    <recommendedName>
        <fullName evidence="3">Integrase</fullName>
    </recommendedName>
</protein>
<feature type="non-terminal residue" evidence="1">
    <location>
        <position position="69"/>
    </location>
</feature>